<organism evidence="2 3">
    <name type="scientific">Paxillus rubicundulus Ve08.2h10</name>
    <dbReference type="NCBI Taxonomy" id="930991"/>
    <lineage>
        <taxon>Eukaryota</taxon>
        <taxon>Fungi</taxon>
        <taxon>Dikarya</taxon>
        <taxon>Basidiomycota</taxon>
        <taxon>Agaricomycotina</taxon>
        <taxon>Agaricomycetes</taxon>
        <taxon>Agaricomycetidae</taxon>
        <taxon>Boletales</taxon>
        <taxon>Paxilineae</taxon>
        <taxon>Paxillaceae</taxon>
        <taxon>Paxillus</taxon>
    </lineage>
</organism>
<proteinExistence type="predicted"/>
<accession>A0A0D0CKK9</accession>
<dbReference type="InParanoid" id="A0A0D0CKK9"/>
<evidence type="ECO:0000313" key="3">
    <source>
        <dbReference type="Proteomes" id="UP000054538"/>
    </source>
</evidence>
<sequence>MPLVTQKAKFSIDVGLTPSESIKASALKLIATPVNPLLDPQPRPSSDPKDQIIKGLKVRVASLKSQVERIPDLELQVQGQLAAHSFPTSSHRSLPLPASVSRQM</sequence>
<feature type="region of interest" description="Disordered" evidence="1">
    <location>
        <begin position="82"/>
        <end position="104"/>
    </location>
</feature>
<dbReference type="HOGENOM" id="CLU_2250926_0_0_1"/>
<reference evidence="3" key="2">
    <citation type="submission" date="2015-01" db="EMBL/GenBank/DDBJ databases">
        <title>Evolutionary Origins and Diversification of the Mycorrhizal Mutualists.</title>
        <authorList>
            <consortium name="DOE Joint Genome Institute"/>
            <consortium name="Mycorrhizal Genomics Consortium"/>
            <person name="Kohler A."/>
            <person name="Kuo A."/>
            <person name="Nagy L.G."/>
            <person name="Floudas D."/>
            <person name="Copeland A."/>
            <person name="Barry K.W."/>
            <person name="Cichocki N."/>
            <person name="Veneault-Fourrey C."/>
            <person name="LaButti K."/>
            <person name="Lindquist E.A."/>
            <person name="Lipzen A."/>
            <person name="Lundell T."/>
            <person name="Morin E."/>
            <person name="Murat C."/>
            <person name="Riley R."/>
            <person name="Ohm R."/>
            <person name="Sun H."/>
            <person name="Tunlid A."/>
            <person name="Henrissat B."/>
            <person name="Grigoriev I.V."/>
            <person name="Hibbett D.S."/>
            <person name="Martin F."/>
        </authorList>
    </citation>
    <scope>NUCLEOTIDE SEQUENCE [LARGE SCALE GENOMIC DNA]</scope>
    <source>
        <strain evidence="3">Ve08.2h10</strain>
    </source>
</reference>
<reference evidence="2 3" key="1">
    <citation type="submission" date="2014-04" db="EMBL/GenBank/DDBJ databases">
        <authorList>
            <consortium name="DOE Joint Genome Institute"/>
            <person name="Kuo A."/>
            <person name="Kohler A."/>
            <person name="Jargeat P."/>
            <person name="Nagy L.G."/>
            <person name="Floudas D."/>
            <person name="Copeland A."/>
            <person name="Barry K.W."/>
            <person name="Cichocki N."/>
            <person name="Veneault-Fourrey C."/>
            <person name="LaButti K."/>
            <person name="Lindquist E.A."/>
            <person name="Lipzen A."/>
            <person name="Lundell T."/>
            <person name="Morin E."/>
            <person name="Murat C."/>
            <person name="Sun H."/>
            <person name="Tunlid A."/>
            <person name="Henrissat B."/>
            <person name="Grigoriev I.V."/>
            <person name="Hibbett D.S."/>
            <person name="Martin F."/>
            <person name="Nordberg H.P."/>
            <person name="Cantor M.N."/>
            <person name="Hua S.X."/>
        </authorList>
    </citation>
    <scope>NUCLEOTIDE SEQUENCE [LARGE SCALE GENOMIC DNA]</scope>
    <source>
        <strain evidence="2 3">Ve08.2h10</strain>
    </source>
</reference>
<dbReference type="EMBL" id="KN827877">
    <property type="protein sequence ID" value="KIK75768.1"/>
    <property type="molecule type" value="Genomic_DNA"/>
</dbReference>
<dbReference type="Proteomes" id="UP000054538">
    <property type="component" value="Unassembled WGS sequence"/>
</dbReference>
<protein>
    <submittedName>
        <fullName evidence="2">Uncharacterized protein</fullName>
    </submittedName>
</protein>
<evidence type="ECO:0000313" key="2">
    <source>
        <dbReference type="EMBL" id="KIK75768.1"/>
    </source>
</evidence>
<dbReference type="AlphaFoldDB" id="A0A0D0CKK9"/>
<keyword evidence="3" id="KW-1185">Reference proteome</keyword>
<evidence type="ECO:0000256" key="1">
    <source>
        <dbReference type="SAM" id="MobiDB-lite"/>
    </source>
</evidence>
<name>A0A0D0CKK9_9AGAM</name>
<gene>
    <name evidence="2" type="ORF">PAXRUDRAFT_18705</name>
</gene>